<proteinExistence type="predicted"/>
<dbReference type="SUPFAM" id="SSF51735">
    <property type="entry name" value="NAD(P)-binding Rossmann-fold domains"/>
    <property type="match status" value="1"/>
</dbReference>
<keyword evidence="3" id="KW-1185">Reference proteome</keyword>
<dbReference type="RefSeq" id="WP_284363902.1">
    <property type="nucleotide sequence ID" value="NZ_BSNI01000002.1"/>
</dbReference>
<dbReference type="Proteomes" id="UP001161405">
    <property type="component" value="Unassembled WGS sequence"/>
</dbReference>
<dbReference type="Pfam" id="PF01370">
    <property type="entry name" value="Epimerase"/>
    <property type="match status" value="1"/>
</dbReference>
<dbReference type="InterPro" id="IPR001509">
    <property type="entry name" value="Epimerase_deHydtase"/>
</dbReference>
<gene>
    <name evidence="2" type="ORF">GCM10007879_18710</name>
</gene>
<feature type="domain" description="NAD-dependent epimerase/dehydratase" evidence="1">
    <location>
        <begin position="7"/>
        <end position="204"/>
    </location>
</feature>
<name>A0ABQ5UR48_9HYPH</name>
<sequence>MPEQFTIFGANGFIGRAMVDHLRSLGHEVLECTRNNWPAKNTDLGHVIYAAGMTSHYAKVPFETVRSQTTLPAQILEEYKYSSFLYLSSTRFYAGAAASDEQAKFEISPTDPNDIYTLTKTTAECLCLSHPSKNVRVVRLSNVYGQFTKNIVSLASILDEAVRTGSVEFLSSPQSAKDYISLNDVVSILPKIALRGNKRIYNVAKGANTSNEEIANVLEQEGVRITFRQNAPTLVSPQINVERLTTEFDRAKSELLEELPALLDFARQKQ</sequence>
<dbReference type="CDD" id="cd08946">
    <property type="entry name" value="SDR_e"/>
    <property type="match status" value="1"/>
</dbReference>
<dbReference type="PANTHER" id="PTHR43245">
    <property type="entry name" value="BIFUNCTIONAL POLYMYXIN RESISTANCE PROTEIN ARNA"/>
    <property type="match status" value="1"/>
</dbReference>
<accession>A0ABQ5UR48</accession>
<evidence type="ECO:0000313" key="3">
    <source>
        <dbReference type="Proteomes" id="UP001161405"/>
    </source>
</evidence>
<reference evidence="2" key="2">
    <citation type="submission" date="2023-01" db="EMBL/GenBank/DDBJ databases">
        <title>Draft genome sequence of Maritalea porphyrae strain NBRC 107169.</title>
        <authorList>
            <person name="Sun Q."/>
            <person name="Mori K."/>
        </authorList>
    </citation>
    <scope>NUCLEOTIDE SEQUENCE</scope>
    <source>
        <strain evidence="2">NBRC 107169</strain>
    </source>
</reference>
<comment type="caution">
    <text evidence="2">The sequence shown here is derived from an EMBL/GenBank/DDBJ whole genome shotgun (WGS) entry which is preliminary data.</text>
</comment>
<dbReference type="EMBL" id="BSNI01000002">
    <property type="protein sequence ID" value="GLQ17622.1"/>
    <property type="molecule type" value="Genomic_DNA"/>
</dbReference>
<evidence type="ECO:0000313" key="2">
    <source>
        <dbReference type="EMBL" id="GLQ17622.1"/>
    </source>
</evidence>
<evidence type="ECO:0000259" key="1">
    <source>
        <dbReference type="Pfam" id="PF01370"/>
    </source>
</evidence>
<protein>
    <submittedName>
        <fullName evidence="2">Sugar nucleotide oxidoreductaseepimerase</fullName>
    </submittedName>
</protein>
<reference evidence="2" key="1">
    <citation type="journal article" date="2014" name="Int. J. Syst. Evol. Microbiol.">
        <title>Complete genome of a new Firmicutes species belonging to the dominant human colonic microbiota ('Ruminococcus bicirculans') reveals two chromosomes and a selective capacity to utilize plant glucans.</title>
        <authorList>
            <consortium name="NISC Comparative Sequencing Program"/>
            <person name="Wegmann U."/>
            <person name="Louis P."/>
            <person name="Goesmann A."/>
            <person name="Henrissat B."/>
            <person name="Duncan S.H."/>
            <person name="Flint H.J."/>
        </authorList>
    </citation>
    <scope>NUCLEOTIDE SEQUENCE</scope>
    <source>
        <strain evidence="2">NBRC 107169</strain>
    </source>
</reference>
<organism evidence="2 3">
    <name type="scientific">Maritalea porphyrae</name>
    <dbReference type="NCBI Taxonomy" id="880732"/>
    <lineage>
        <taxon>Bacteria</taxon>
        <taxon>Pseudomonadati</taxon>
        <taxon>Pseudomonadota</taxon>
        <taxon>Alphaproteobacteria</taxon>
        <taxon>Hyphomicrobiales</taxon>
        <taxon>Devosiaceae</taxon>
        <taxon>Maritalea</taxon>
    </lineage>
</organism>
<dbReference type="InterPro" id="IPR050177">
    <property type="entry name" value="Lipid_A_modif_metabolic_enz"/>
</dbReference>
<dbReference type="Gene3D" id="3.40.50.720">
    <property type="entry name" value="NAD(P)-binding Rossmann-like Domain"/>
    <property type="match status" value="1"/>
</dbReference>
<dbReference type="InterPro" id="IPR036291">
    <property type="entry name" value="NAD(P)-bd_dom_sf"/>
</dbReference>